<dbReference type="GO" id="GO:0005886">
    <property type="term" value="C:plasma membrane"/>
    <property type="evidence" value="ECO:0007669"/>
    <property type="project" value="UniProtKB-SubCell"/>
</dbReference>
<keyword evidence="5 7" id="KW-1133">Transmembrane helix</keyword>
<sequence length="228" mass="24198">MLRLEKDRTCPAMDNRHMQGLFKGILEIFRKPPLALAAFALLLAYASAHASNALLAGFARFELKLSSDLYGWVAAMYSGGGLIGSVALACFSNAVRERVLIAAGTAFLAAATGGFSTAQTISEAVLWQGLIGLSFMMIRAGSDVMVLKVVVNQMVGRVRSNIDAAVGLTAISIYLLPSLIPDVRIRLIYLGLAGLFACGSGAIVWAQWTSATAEQKRLSRSRSGSSLP</sequence>
<feature type="transmembrane region" description="Helical" evidence="7">
    <location>
        <begin position="69"/>
        <end position="92"/>
    </location>
</feature>
<dbReference type="InterPro" id="IPR036259">
    <property type="entry name" value="MFS_trans_sf"/>
</dbReference>
<protein>
    <recommendedName>
        <fullName evidence="9">MFS transporter</fullName>
    </recommendedName>
</protein>
<evidence type="ECO:0000256" key="6">
    <source>
        <dbReference type="ARBA" id="ARBA00023136"/>
    </source>
</evidence>
<dbReference type="AlphaFoldDB" id="A0AAU8D1Z7"/>
<keyword evidence="8" id="KW-0614">Plasmid</keyword>
<evidence type="ECO:0000256" key="2">
    <source>
        <dbReference type="ARBA" id="ARBA00022448"/>
    </source>
</evidence>
<evidence type="ECO:0000256" key="7">
    <source>
        <dbReference type="SAM" id="Phobius"/>
    </source>
</evidence>
<reference evidence="8" key="1">
    <citation type="submission" date="2024-06" db="EMBL/GenBank/DDBJ databases">
        <title>Mesorhizobium karijinii sp. nov., a symbiont of the iconic Swainsona formosa from arid Australia.</title>
        <authorList>
            <person name="Hill Y.J."/>
            <person name="Watkin E.L.J."/>
            <person name="O'Hara G.W."/>
            <person name="Terpolilli J."/>
            <person name="Tye M.L."/>
            <person name="Kohlmeier M.G."/>
        </authorList>
    </citation>
    <scope>NUCLEOTIDE SEQUENCE</scope>
    <source>
        <strain evidence="8">WSM2240</strain>
        <plasmid evidence="8">pMk2240A</plasmid>
    </source>
</reference>
<organism evidence="8">
    <name type="scientific">Mesorhizobium sp. WSM2240</name>
    <dbReference type="NCBI Taxonomy" id="3228851"/>
    <lineage>
        <taxon>Bacteria</taxon>
        <taxon>Pseudomonadati</taxon>
        <taxon>Pseudomonadota</taxon>
        <taxon>Alphaproteobacteria</taxon>
        <taxon>Hyphomicrobiales</taxon>
        <taxon>Phyllobacteriaceae</taxon>
        <taxon>Mesorhizobium</taxon>
    </lineage>
</organism>
<dbReference type="SUPFAM" id="SSF103473">
    <property type="entry name" value="MFS general substrate transporter"/>
    <property type="match status" value="1"/>
</dbReference>
<accession>A0AAU8D1Z7</accession>
<feature type="transmembrane region" description="Helical" evidence="7">
    <location>
        <begin position="186"/>
        <end position="208"/>
    </location>
</feature>
<evidence type="ECO:0000256" key="5">
    <source>
        <dbReference type="ARBA" id="ARBA00022989"/>
    </source>
</evidence>
<geneLocation type="plasmid" evidence="8">
    <name>pMk2240A</name>
</geneLocation>
<dbReference type="RefSeq" id="WP_353646850.1">
    <property type="nucleotide sequence ID" value="NZ_CP159256.1"/>
</dbReference>
<comment type="subcellular location">
    <subcellularLocation>
        <location evidence="1">Cell membrane</location>
        <topology evidence="1">Multi-pass membrane protein</topology>
    </subcellularLocation>
</comment>
<feature type="transmembrane region" description="Helical" evidence="7">
    <location>
        <begin position="99"/>
        <end position="118"/>
    </location>
</feature>
<dbReference type="PANTHER" id="PTHR43266">
    <property type="entry name" value="MACROLIDE-EFFLUX PROTEIN"/>
    <property type="match status" value="1"/>
</dbReference>
<evidence type="ECO:0000256" key="4">
    <source>
        <dbReference type="ARBA" id="ARBA00022692"/>
    </source>
</evidence>
<proteinExistence type="predicted"/>
<keyword evidence="4 7" id="KW-0812">Transmembrane</keyword>
<evidence type="ECO:0000313" key="8">
    <source>
        <dbReference type="EMBL" id="XCG52647.1"/>
    </source>
</evidence>
<keyword evidence="3" id="KW-1003">Cell membrane</keyword>
<feature type="transmembrane region" description="Helical" evidence="7">
    <location>
        <begin position="162"/>
        <end position="180"/>
    </location>
</feature>
<keyword evidence="2" id="KW-0813">Transport</keyword>
<name>A0AAU8D1Z7_9HYPH</name>
<gene>
    <name evidence="8" type="ORF">ABVK50_31500</name>
</gene>
<evidence type="ECO:0000256" key="3">
    <source>
        <dbReference type="ARBA" id="ARBA00022475"/>
    </source>
</evidence>
<dbReference type="EMBL" id="CP159256">
    <property type="protein sequence ID" value="XCG52647.1"/>
    <property type="molecule type" value="Genomic_DNA"/>
</dbReference>
<dbReference type="Gene3D" id="1.20.1250.20">
    <property type="entry name" value="MFS general substrate transporter like domains"/>
    <property type="match status" value="1"/>
</dbReference>
<dbReference type="PANTHER" id="PTHR43266:SF2">
    <property type="entry name" value="MAJOR FACILITATOR SUPERFAMILY (MFS) PROFILE DOMAIN-CONTAINING PROTEIN"/>
    <property type="match status" value="1"/>
</dbReference>
<evidence type="ECO:0000256" key="1">
    <source>
        <dbReference type="ARBA" id="ARBA00004651"/>
    </source>
</evidence>
<evidence type="ECO:0008006" key="9">
    <source>
        <dbReference type="Google" id="ProtNLM"/>
    </source>
</evidence>
<keyword evidence="6 7" id="KW-0472">Membrane</keyword>